<name>A0A9I9EC54_CUCME</name>
<dbReference type="Gramene" id="MELO3C031529.2.1">
    <property type="protein sequence ID" value="MELO3C031529.2.1"/>
    <property type="gene ID" value="MELO3C031529.2"/>
</dbReference>
<reference evidence="1" key="1">
    <citation type="submission" date="2023-03" db="UniProtKB">
        <authorList>
            <consortium name="EnsemblPlants"/>
        </authorList>
    </citation>
    <scope>IDENTIFICATION</scope>
</reference>
<sequence>MGFRMEMFFNSKLFHEIERWKNEPIKSGLSFGDKEKEVWGYIQIAYLFQEDKMLLVSNHLNLSNLADERKLSGNEKKTDGTMEVELHQHKRIQKLQLMSNTALASGHLPTLNELSGKQ</sequence>
<proteinExistence type="predicted"/>
<dbReference type="AlphaFoldDB" id="A0A9I9EC54"/>
<evidence type="ECO:0000313" key="1">
    <source>
        <dbReference type="EnsemblPlants" id="MELO3C031529.2.1"/>
    </source>
</evidence>
<protein>
    <submittedName>
        <fullName evidence="1">Uncharacterized protein</fullName>
    </submittedName>
</protein>
<accession>A0A9I9EC54</accession>
<dbReference type="EnsemblPlants" id="MELO3C031529.2.1">
    <property type="protein sequence ID" value="MELO3C031529.2.1"/>
    <property type="gene ID" value="MELO3C031529.2"/>
</dbReference>
<organism evidence="1">
    <name type="scientific">Cucumis melo</name>
    <name type="common">Muskmelon</name>
    <dbReference type="NCBI Taxonomy" id="3656"/>
    <lineage>
        <taxon>Eukaryota</taxon>
        <taxon>Viridiplantae</taxon>
        <taxon>Streptophyta</taxon>
        <taxon>Embryophyta</taxon>
        <taxon>Tracheophyta</taxon>
        <taxon>Spermatophyta</taxon>
        <taxon>Magnoliopsida</taxon>
        <taxon>eudicotyledons</taxon>
        <taxon>Gunneridae</taxon>
        <taxon>Pentapetalae</taxon>
        <taxon>rosids</taxon>
        <taxon>fabids</taxon>
        <taxon>Cucurbitales</taxon>
        <taxon>Cucurbitaceae</taxon>
        <taxon>Benincaseae</taxon>
        <taxon>Cucumis</taxon>
    </lineage>
</organism>